<dbReference type="InterPro" id="IPR015864">
    <property type="entry name" value="FAD_synthase"/>
</dbReference>
<dbReference type="NCBIfam" id="TIGR00083">
    <property type="entry name" value="ribF"/>
    <property type="match status" value="1"/>
</dbReference>
<evidence type="ECO:0000313" key="17">
    <source>
        <dbReference type="Proteomes" id="UP000683139"/>
    </source>
</evidence>
<evidence type="ECO:0000256" key="4">
    <source>
        <dbReference type="ARBA" id="ARBA00022643"/>
    </source>
</evidence>
<dbReference type="GO" id="GO:0003919">
    <property type="term" value="F:FMN adenylyltransferase activity"/>
    <property type="evidence" value="ECO:0007669"/>
    <property type="project" value="UniProtKB-UniRule"/>
</dbReference>
<keyword evidence="9 14" id="KW-0274">FAD</keyword>
<dbReference type="GO" id="GO:0005524">
    <property type="term" value="F:ATP binding"/>
    <property type="evidence" value="ECO:0007669"/>
    <property type="project" value="UniProtKB-UniRule"/>
</dbReference>
<dbReference type="Gene3D" id="3.40.50.620">
    <property type="entry name" value="HUPs"/>
    <property type="match status" value="1"/>
</dbReference>
<keyword evidence="7 14" id="KW-0547">Nucleotide-binding</keyword>
<reference evidence="16" key="1">
    <citation type="submission" date="2021-03" db="EMBL/GenBank/DDBJ databases">
        <title>Antimicrobial resistance genes in bacteria isolated from Japanese honey, and their potential for conferring macrolide and lincosamide resistance in the American foulbrood pathogen Paenibacillus larvae.</title>
        <authorList>
            <person name="Okamoto M."/>
            <person name="Kumagai M."/>
            <person name="Kanamori H."/>
            <person name="Takamatsu D."/>
        </authorList>
    </citation>
    <scope>NUCLEOTIDE SEQUENCE</scope>
    <source>
        <strain evidence="16">J40TS1</strain>
    </source>
</reference>
<dbReference type="GO" id="GO:0006747">
    <property type="term" value="P:FAD biosynthetic process"/>
    <property type="evidence" value="ECO:0007669"/>
    <property type="project" value="UniProtKB-UniRule"/>
</dbReference>
<keyword evidence="6 14" id="KW-0548">Nucleotidyltransferase</keyword>
<dbReference type="InterPro" id="IPR023468">
    <property type="entry name" value="Riboflavin_kinase"/>
</dbReference>
<dbReference type="InterPro" id="IPR002606">
    <property type="entry name" value="Riboflavin_kinase_bac"/>
</dbReference>
<feature type="domain" description="Riboflavin kinase" evidence="15">
    <location>
        <begin position="187"/>
        <end position="313"/>
    </location>
</feature>
<comment type="caution">
    <text evidence="16">The sequence shown here is derived from an EMBL/GenBank/DDBJ whole genome shotgun (WGS) entry which is preliminary data.</text>
</comment>
<evidence type="ECO:0000256" key="6">
    <source>
        <dbReference type="ARBA" id="ARBA00022695"/>
    </source>
</evidence>
<dbReference type="CDD" id="cd02064">
    <property type="entry name" value="FAD_synthetase_N"/>
    <property type="match status" value="1"/>
</dbReference>
<keyword evidence="11" id="KW-0511">Multifunctional enzyme</keyword>
<keyword evidence="10 14" id="KW-0067">ATP-binding</keyword>
<dbReference type="GO" id="GO:0009231">
    <property type="term" value="P:riboflavin biosynthetic process"/>
    <property type="evidence" value="ECO:0007669"/>
    <property type="project" value="InterPro"/>
</dbReference>
<keyword evidence="17" id="KW-1185">Reference proteome</keyword>
<dbReference type="Pfam" id="PF01687">
    <property type="entry name" value="Flavokinase"/>
    <property type="match status" value="1"/>
</dbReference>
<dbReference type="Gene3D" id="2.40.30.30">
    <property type="entry name" value="Riboflavin kinase-like"/>
    <property type="match status" value="1"/>
</dbReference>
<keyword evidence="8 14" id="KW-0418">Kinase</keyword>
<comment type="similarity">
    <text evidence="14">Belongs to the ribF family.</text>
</comment>
<evidence type="ECO:0000256" key="11">
    <source>
        <dbReference type="ARBA" id="ARBA00023268"/>
    </source>
</evidence>
<comment type="catalytic activity">
    <reaction evidence="13 14">
        <text>FMN + ATP + H(+) = FAD + diphosphate</text>
        <dbReference type="Rhea" id="RHEA:17237"/>
        <dbReference type="ChEBI" id="CHEBI:15378"/>
        <dbReference type="ChEBI" id="CHEBI:30616"/>
        <dbReference type="ChEBI" id="CHEBI:33019"/>
        <dbReference type="ChEBI" id="CHEBI:57692"/>
        <dbReference type="ChEBI" id="CHEBI:58210"/>
        <dbReference type="EC" id="2.7.7.2"/>
    </reaction>
</comment>
<dbReference type="Proteomes" id="UP000683139">
    <property type="component" value="Unassembled WGS sequence"/>
</dbReference>
<comment type="pathway">
    <text evidence="1 14">Cofactor biosynthesis; FAD biosynthesis; FAD from FMN: step 1/1.</text>
</comment>
<keyword evidence="5 14" id="KW-0808">Transferase</keyword>
<dbReference type="Pfam" id="PF06574">
    <property type="entry name" value="FAD_syn"/>
    <property type="match status" value="1"/>
</dbReference>
<evidence type="ECO:0000256" key="12">
    <source>
        <dbReference type="ARBA" id="ARBA00047880"/>
    </source>
</evidence>
<evidence type="ECO:0000256" key="1">
    <source>
        <dbReference type="ARBA" id="ARBA00004726"/>
    </source>
</evidence>
<dbReference type="InterPro" id="IPR015865">
    <property type="entry name" value="Riboflavin_kinase_bac/euk"/>
</dbReference>
<dbReference type="InterPro" id="IPR014729">
    <property type="entry name" value="Rossmann-like_a/b/a_fold"/>
</dbReference>
<proteinExistence type="inferred from homology"/>
<dbReference type="SUPFAM" id="SSF52374">
    <property type="entry name" value="Nucleotidylyl transferase"/>
    <property type="match status" value="1"/>
</dbReference>
<evidence type="ECO:0000256" key="9">
    <source>
        <dbReference type="ARBA" id="ARBA00022827"/>
    </source>
</evidence>
<accession>A0A919YM29</accession>
<dbReference type="SMART" id="SM00904">
    <property type="entry name" value="Flavokinase"/>
    <property type="match status" value="1"/>
</dbReference>
<gene>
    <name evidence="16" type="ORF">J40TS1_02380</name>
</gene>
<dbReference type="NCBIfam" id="NF004162">
    <property type="entry name" value="PRK05627.1-5"/>
    <property type="match status" value="1"/>
</dbReference>
<keyword evidence="3 14" id="KW-0285">Flavoprotein</keyword>
<dbReference type="PANTHER" id="PTHR22749">
    <property type="entry name" value="RIBOFLAVIN KINASE/FMN ADENYLYLTRANSFERASE"/>
    <property type="match status" value="1"/>
</dbReference>
<evidence type="ECO:0000256" key="5">
    <source>
        <dbReference type="ARBA" id="ARBA00022679"/>
    </source>
</evidence>
<name>A0A919YM29_9BACL</name>
<sequence length="315" mass="35228">MKIITLTYPISLNEIELDDQRFSIALGHFDGVHRGHQQVISKAVQTAQKLGIASAVMTFDPHPKAILGQGEQYSMCLTPLETKLKLFQELGVDYAFVVTFDKPFSQITPEAFVEDILRRLNVMNVVAGFDFRFGAKGAGNTDVLKQLCEPAISVEVVEAFVIDGVKVSSTAIREYLEQGEMEQANHLLGRKFSVEGIVVQGDQRGRTIGFPTANLRLIAPYLTIRLGVYAVIAHLGDRTFYGVLNHGMKPTFYAEDIVPVMEAHLFDFSEDIYGEHVAIEFVKFIRPEQRFAGIQQLIEQISKDAEQVKSLFLQT</sequence>
<dbReference type="FunFam" id="3.40.50.620:FF:000021">
    <property type="entry name" value="Riboflavin biosynthesis protein"/>
    <property type="match status" value="1"/>
</dbReference>
<evidence type="ECO:0000256" key="7">
    <source>
        <dbReference type="ARBA" id="ARBA00022741"/>
    </source>
</evidence>
<evidence type="ECO:0000256" key="8">
    <source>
        <dbReference type="ARBA" id="ARBA00022777"/>
    </source>
</evidence>
<evidence type="ECO:0000259" key="15">
    <source>
        <dbReference type="SMART" id="SM00904"/>
    </source>
</evidence>
<dbReference type="GO" id="GO:0009398">
    <property type="term" value="P:FMN biosynthetic process"/>
    <property type="evidence" value="ECO:0007669"/>
    <property type="project" value="UniProtKB-UniRule"/>
</dbReference>
<keyword evidence="4 14" id="KW-0288">FMN</keyword>
<dbReference type="EC" id="2.7.7.2" evidence="14"/>
<dbReference type="EC" id="2.7.1.26" evidence="14"/>
<dbReference type="EMBL" id="BOSE01000001">
    <property type="protein sequence ID" value="GIP14596.1"/>
    <property type="molecule type" value="Genomic_DNA"/>
</dbReference>
<dbReference type="PIRSF" id="PIRSF004491">
    <property type="entry name" value="FAD_Synth"/>
    <property type="match status" value="1"/>
</dbReference>
<evidence type="ECO:0000256" key="3">
    <source>
        <dbReference type="ARBA" id="ARBA00022630"/>
    </source>
</evidence>
<evidence type="ECO:0000313" key="16">
    <source>
        <dbReference type="EMBL" id="GIP14596.1"/>
    </source>
</evidence>
<evidence type="ECO:0000256" key="2">
    <source>
        <dbReference type="ARBA" id="ARBA00005201"/>
    </source>
</evidence>
<dbReference type="PANTHER" id="PTHR22749:SF6">
    <property type="entry name" value="RIBOFLAVIN KINASE"/>
    <property type="match status" value="1"/>
</dbReference>
<organism evidence="16 17">
    <name type="scientific">Paenibacillus montaniterrae</name>
    <dbReference type="NCBI Taxonomy" id="429341"/>
    <lineage>
        <taxon>Bacteria</taxon>
        <taxon>Bacillati</taxon>
        <taxon>Bacillota</taxon>
        <taxon>Bacilli</taxon>
        <taxon>Bacillales</taxon>
        <taxon>Paenibacillaceae</taxon>
        <taxon>Paenibacillus</taxon>
    </lineage>
</organism>
<dbReference type="NCBIfam" id="NF004160">
    <property type="entry name" value="PRK05627.1-3"/>
    <property type="match status" value="1"/>
</dbReference>
<dbReference type="InterPro" id="IPR023465">
    <property type="entry name" value="Riboflavin_kinase_dom_sf"/>
</dbReference>
<dbReference type="RefSeq" id="WP_213512814.1">
    <property type="nucleotide sequence ID" value="NZ_BOSE01000001.1"/>
</dbReference>
<dbReference type="GO" id="GO:0008531">
    <property type="term" value="F:riboflavin kinase activity"/>
    <property type="evidence" value="ECO:0007669"/>
    <property type="project" value="UniProtKB-UniRule"/>
</dbReference>
<protein>
    <recommendedName>
        <fullName evidence="14">Riboflavin biosynthesis protein</fullName>
    </recommendedName>
    <domain>
        <recommendedName>
            <fullName evidence="14">Riboflavin kinase</fullName>
            <ecNumber evidence="14">2.7.1.26</ecNumber>
        </recommendedName>
        <alternativeName>
            <fullName evidence="14">Flavokinase</fullName>
        </alternativeName>
    </domain>
    <domain>
        <recommendedName>
            <fullName evidence="14">FMN adenylyltransferase</fullName>
            <ecNumber evidence="14">2.7.7.2</ecNumber>
        </recommendedName>
        <alternativeName>
            <fullName evidence="14">FAD pyrophosphorylase</fullName>
        </alternativeName>
        <alternativeName>
            <fullName evidence="14">FAD synthase</fullName>
        </alternativeName>
    </domain>
</protein>
<comment type="catalytic activity">
    <reaction evidence="12 14">
        <text>riboflavin + ATP = FMN + ADP + H(+)</text>
        <dbReference type="Rhea" id="RHEA:14357"/>
        <dbReference type="ChEBI" id="CHEBI:15378"/>
        <dbReference type="ChEBI" id="CHEBI:30616"/>
        <dbReference type="ChEBI" id="CHEBI:57986"/>
        <dbReference type="ChEBI" id="CHEBI:58210"/>
        <dbReference type="ChEBI" id="CHEBI:456216"/>
        <dbReference type="EC" id="2.7.1.26"/>
    </reaction>
</comment>
<evidence type="ECO:0000256" key="10">
    <source>
        <dbReference type="ARBA" id="ARBA00022840"/>
    </source>
</evidence>
<dbReference type="SUPFAM" id="SSF82114">
    <property type="entry name" value="Riboflavin kinase-like"/>
    <property type="match status" value="1"/>
</dbReference>
<dbReference type="AlphaFoldDB" id="A0A919YM29"/>
<evidence type="ECO:0000256" key="14">
    <source>
        <dbReference type="PIRNR" id="PIRNR004491"/>
    </source>
</evidence>
<comment type="pathway">
    <text evidence="2 14">Cofactor biosynthesis; FMN biosynthesis; FMN from riboflavin (ATP route): step 1/1.</text>
</comment>
<evidence type="ECO:0000256" key="13">
    <source>
        <dbReference type="ARBA" id="ARBA00049494"/>
    </source>
</evidence>